<feature type="region of interest" description="Disordered" evidence="7">
    <location>
        <begin position="139"/>
        <end position="164"/>
    </location>
</feature>
<dbReference type="AlphaFoldDB" id="A0A8J2QFL1"/>
<keyword evidence="3" id="KW-0863">Zinc-finger</keyword>
<keyword evidence="5 6" id="KW-0440">LIM domain</keyword>
<dbReference type="PANTHER" id="PTHR24205">
    <property type="entry name" value="FOUR AND A HALF LIM DOMAINS PROTEIN"/>
    <property type="match status" value="1"/>
</dbReference>
<evidence type="ECO:0000256" key="4">
    <source>
        <dbReference type="ARBA" id="ARBA00022833"/>
    </source>
</evidence>
<reference evidence="9" key="1">
    <citation type="submission" date="2021-09" db="EMBL/GenBank/DDBJ databases">
        <authorList>
            <person name="Martin H S."/>
        </authorList>
    </citation>
    <scope>NUCLEOTIDE SEQUENCE</scope>
</reference>
<feature type="domain" description="LIM zinc-binding" evidence="8">
    <location>
        <begin position="397"/>
        <end position="458"/>
    </location>
</feature>
<feature type="region of interest" description="Disordered" evidence="7">
    <location>
        <begin position="271"/>
        <end position="337"/>
    </location>
</feature>
<keyword evidence="10" id="KW-1185">Reference proteome</keyword>
<dbReference type="PROSITE" id="PS00478">
    <property type="entry name" value="LIM_DOMAIN_1"/>
    <property type="match status" value="2"/>
</dbReference>
<comment type="caution">
    <text evidence="9">The sequence shown here is derived from an EMBL/GenBank/DDBJ whole genome shotgun (WGS) entry which is preliminary data.</text>
</comment>
<evidence type="ECO:0000256" key="6">
    <source>
        <dbReference type="PROSITE-ProRule" id="PRU00125"/>
    </source>
</evidence>
<evidence type="ECO:0000256" key="5">
    <source>
        <dbReference type="ARBA" id="ARBA00023038"/>
    </source>
</evidence>
<dbReference type="OrthoDB" id="274660at2759"/>
<feature type="domain" description="LIM zinc-binding" evidence="8">
    <location>
        <begin position="459"/>
        <end position="518"/>
    </location>
</feature>
<dbReference type="Pfam" id="PF00412">
    <property type="entry name" value="LIM"/>
    <property type="match status" value="5"/>
</dbReference>
<evidence type="ECO:0000313" key="10">
    <source>
        <dbReference type="Proteomes" id="UP000789524"/>
    </source>
</evidence>
<keyword evidence="1 6" id="KW-0479">Metal-binding</keyword>
<protein>
    <submittedName>
        <fullName evidence="9">(African queen) hypothetical protein</fullName>
    </submittedName>
</protein>
<dbReference type="PROSITE" id="PS50023">
    <property type="entry name" value="LIM_DOMAIN_2"/>
    <property type="match status" value="4"/>
</dbReference>
<dbReference type="InterPro" id="IPR001781">
    <property type="entry name" value="Znf_LIM"/>
</dbReference>
<feature type="compositionally biased region" description="Basic and acidic residues" evidence="7">
    <location>
        <begin position="246"/>
        <end position="255"/>
    </location>
</feature>
<feature type="domain" description="LIM zinc-binding" evidence="8">
    <location>
        <begin position="519"/>
        <end position="578"/>
    </location>
</feature>
<dbReference type="FunFam" id="2.10.110.10:FF:000066">
    <property type="entry name" value="Four and a half LIM domains protein"/>
    <property type="match status" value="1"/>
</dbReference>
<dbReference type="EMBL" id="CAKASE010000045">
    <property type="protein sequence ID" value="CAG9560733.1"/>
    <property type="molecule type" value="Genomic_DNA"/>
</dbReference>
<name>A0A8J2QFL1_9NEOP</name>
<feature type="region of interest" description="Disordered" evidence="7">
    <location>
        <begin position="178"/>
        <end position="200"/>
    </location>
</feature>
<dbReference type="GO" id="GO:0030018">
    <property type="term" value="C:Z disc"/>
    <property type="evidence" value="ECO:0007669"/>
    <property type="project" value="TreeGrafter"/>
</dbReference>
<feature type="compositionally biased region" description="Basic and acidic residues" evidence="7">
    <location>
        <begin position="294"/>
        <end position="335"/>
    </location>
</feature>
<evidence type="ECO:0000256" key="7">
    <source>
        <dbReference type="SAM" id="MobiDB-lite"/>
    </source>
</evidence>
<evidence type="ECO:0000256" key="2">
    <source>
        <dbReference type="ARBA" id="ARBA00022737"/>
    </source>
</evidence>
<dbReference type="SMART" id="SM00132">
    <property type="entry name" value="LIM"/>
    <property type="match status" value="5"/>
</dbReference>
<dbReference type="PANTHER" id="PTHR24205:SF4">
    <property type="entry name" value="PROTEIN ESPINAS"/>
    <property type="match status" value="1"/>
</dbReference>
<proteinExistence type="predicted"/>
<sequence length="846" mass="96180">MGIMLSVLISYVGIHEAIECLKHIISGLIPDTEPDFNDLVEYYTHLLRKTANSPKTRDWTTESGQGYLYLNEDKDGKIKSASIKFYNTPSNSTALLFSTKISSFGQDSVEENSQANGDYRAEKYPATKTKTIISNTSESFSVGNKTRPAADSTSSPSSFDNSARSMNNDAQLKLTWEYTPKTPPSTPVPEIHFQPYGGDNNGDIGYSEEFLRSLDGIKFRPLQRNDPSGRRRSFRRRTSSSSNSSKESRASREEELRMFTSLEEDEFKNLNKDANDGKFGSAPNLAARSYSRSRSREKSKERRTESPIPEDTDRNTSDTKLPHSLKDVPKLSTFEEKDETNDSELIFSGEYTKAMNKDWHSGHFCCWKCDESLTGQRYVLRDEQPYCIKCYEGVFANGCEECNKIIGIDSKDLSYKDKHWHEACFLCAKCRVSLVDKQFGSKLDKIYCGNCYDAQFASRCDGCGDVFRAGTKKMEYKTRQWHEKCFCCVVCQKAIGTKSFIPREQEIYCTGCYENKFSTRCVKCNKIITQDGVTYKHEPWHRECFTCTHCNTSLAGERFTSRDEKPYCSNCFGELFAKRCTACSKPISGIGGTRFISFEDRHWHNSCFQCAYCKVSLVGKGFIPDEQDVICPECAKQKIAISWKKATERYSCCVGRLPVRPLFPLSLSYLLVSLPTIEKAREVDIPEMNGKDPRVSREQIDTISKRIQRLRALRQQKSRKRVQSLKSESTKPLNDDVQQVLKPIYEDLTTDDLLERCTGANTQNNNESFNHCVWQLAPKHVFCGKQIVEVATQCAVCTFNQGYDPILKILETMGCTIGPSAAHFAAKYKNGIQIEIQKERKTKEKL</sequence>
<evidence type="ECO:0000256" key="1">
    <source>
        <dbReference type="ARBA" id="ARBA00022723"/>
    </source>
</evidence>
<evidence type="ECO:0000259" key="8">
    <source>
        <dbReference type="PROSITE" id="PS50023"/>
    </source>
</evidence>
<feature type="domain" description="LIM zinc-binding" evidence="8">
    <location>
        <begin position="581"/>
        <end position="641"/>
    </location>
</feature>
<evidence type="ECO:0000256" key="3">
    <source>
        <dbReference type="ARBA" id="ARBA00022771"/>
    </source>
</evidence>
<dbReference type="GO" id="GO:0008270">
    <property type="term" value="F:zinc ion binding"/>
    <property type="evidence" value="ECO:0007669"/>
    <property type="project" value="UniProtKB-KW"/>
</dbReference>
<dbReference type="FunFam" id="2.10.110.10:FF:000013">
    <property type="entry name" value="Four and a half LIM domains 1"/>
    <property type="match status" value="1"/>
</dbReference>
<dbReference type="Proteomes" id="UP000789524">
    <property type="component" value="Unassembled WGS sequence"/>
</dbReference>
<organism evidence="9 10">
    <name type="scientific">Danaus chrysippus</name>
    <name type="common">African queen</name>
    <dbReference type="NCBI Taxonomy" id="151541"/>
    <lineage>
        <taxon>Eukaryota</taxon>
        <taxon>Metazoa</taxon>
        <taxon>Ecdysozoa</taxon>
        <taxon>Arthropoda</taxon>
        <taxon>Hexapoda</taxon>
        <taxon>Insecta</taxon>
        <taxon>Pterygota</taxon>
        <taxon>Neoptera</taxon>
        <taxon>Endopterygota</taxon>
        <taxon>Lepidoptera</taxon>
        <taxon>Glossata</taxon>
        <taxon>Ditrysia</taxon>
        <taxon>Papilionoidea</taxon>
        <taxon>Nymphalidae</taxon>
        <taxon>Danainae</taxon>
        <taxon>Danaini</taxon>
        <taxon>Danaina</taxon>
        <taxon>Danaus</taxon>
        <taxon>Anosia</taxon>
    </lineage>
</organism>
<dbReference type="CDD" id="cd09425">
    <property type="entry name" value="LIM4_LIMPETin"/>
    <property type="match status" value="1"/>
</dbReference>
<dbReference type="GO" id="GO:0005634">
    <property type="term" value="C:nucleus"/>
    <property type="evidence" value="ECO:0007669"/>
    <property type="project" value="UniProtKB-SubCell"/>
</dbReference>
<dbReference type="FunFam" id="2.10.110.10:FF:000070">
    <property type="entry name" value="Four and a half LIM domains 3"/>
    <property type="match status" value="1"/>
</dbReference>
<dbReference type="CDD" id="cd09432">
    <property type="entry name" value="LIM6_LIMPETin"/>
    <property type="match status" value="1"/>
</dbReference>
<feature type="region of interest" description="Disordered" evidence="7">
    <location>
        <begin position="220"/>
        <end position="255"/>
    </location>
</feature>
<dbReference type="CDD" id="cd09346">
    <property type="entry name" value="LIM3_FHL"/>
    <property type="match status" value="1"/>
</dbReference>
<dbReference type="FunFam" id="2.10.110.10:FF:000005">
    <property type="entry name" value="Testin isoform 1"/>
    <property type="match status" value="1"/>
</dbReference>
<dbReference type="Gene3D" id="2.10.110.10">
    <property type="entry name" value="Cysteine Rich Protein"/>
    <property type="match status" value="5"/>
</dbReference>
<keyword evidence="2" id="KW-0677">Repeat</keyword>
<accession>A0A8J2QFL1</accession>
<dbReference type="CDD" id="cd09421">
    <property type="entry name" value="LIM3_LIMPETin"/>
    <property type="match status" value="1"/>
</dbReference>
<feature type="compositionally biased region" description="Low complexity" evidence="7">
    <location>
        <begin position="149"/>
        <end position="163"/>
    </location>
</feature>
<keyword evidence="4 6" id="KW-0862">Zinc</keyword>
<dbReference type="CDD" id="cd09417">
    <property type="entry name" value="LIM2_LIMPETin_like"/>
    <property type="match status" value="1"/>
</dbReference>
<gene>
    <name evidence="9" type="ORF">DCHRY22_LOCUS2346</name>
</gene>
<dbReference type="GO" id="GO:0003712">
    <property type="term" value="F:transcription coregulator activity"/>
    <property type="evidence" value="ECO:0007669"/>
    <property type="project" value="TreeGrafter"/>
</dbReference>
<dbReference type="SUPFAM" id="SSF57716">
    <property type="entry name" value="Glucocorticoid receptor-like (DNA-binding domain)"/>
    <property type="match status" value="5"/>
</dbReference>
<evidence type="ECO:0000313" key="9">
    <source>
        <dbReference type="EMBL" id="CAG9560733.1"/>
    </source>
</evidence>
<dbReference type="FunFam" id="2.10.110.10:FF:000081">
    <property type="entry name" value="Uncharacterized protein, isoform A"/>
    <property type="match status" value="1"/>
</dbReference>